<reference evidence="2 3" key="1">
    <citation type="submission" date="2018-10" db="EMBL/GenBank/DDBJ databases">
        <title>Fifty Aureobasidium pullulans genomes reveal a recombining polyextremotolerant generalist.</title>
        <authorList>
            <person name="Gostincar C."/>
            <person name="Turk M."/>
            <person name="Zajc J."/>
            <person name="Gunde-Cimerman N."/>
        </authorList>
    </citation>
    <scope>NUCLEOTIDE SEQUENCE [LARGE SCALE GENOMIC DNA]</scope>
    <source>
        <strain evidence="2 3">EXF-3844</strain>
    </source>
</reference>
<dbReference type="AlphaFoldDB" id="A0A4S9UCW0"/>
<dbReference type="Proteomes" id="UP000310121">
    <property type="component" value="Unassembled WGS sequence"/>
</dbReference>
<name>A0A4S9UCW0_AURPU</name>
<comment type="caution">
    <text evidence="2">The sequence shown here is derived from an EMBL/GenBank/DDBJ whole genome shotgun (WGS) entry which is preliminary data.</text>
</comment>
<gene>
    <name evidence="2" type="ORF">D6C90_07096</name>
</gene>
<keyword evidence="1" id="KW-1133">Transmembrane helix</keyword>
<evidence type="ECO:0000313" key="2">
    <source>
        <dbReference type="EMBL" id="THZ36180.1"/>
    </source>
</evidence>
<protein>
    <submittedName>
        <fullName evidence="2">Uncharacterized protein</fullName>
    </submittedName>
</protein>
<feature type="transmembrane region" description="Helical" evidence="1">
    <location>
        <begin position="33"/>
        <end position="56"/>
    </location>
</feature>
<accession>A0A4S9UCW0</accession>
<keyword evidence="1" id="KW-0812">Transmembrane</keyword>
<evidence type="ECO:0000256" key="1">
    <source>
        <dbReference type="SAM" id="Phobius"/>
    </source>
</evidence>
<dbReference type="EMBL" id="QZBN01000811">
    <property type="protein sequence ID" value="THZ36180.1"/>
    <property type="molecule type" value="Genomic_DNA"/>
</dbReference>
<organism evidence="2 3">
    <name type="scientific">Aureobasidium pullulans</name>
    <name type="common">Black yeast</name>
    <name type="synonym">Pullularia pullulans</name>
    <dbReference type="NCBI Taxonomy" id="5580"/>
    <lineage>
        <taxon>Eukaryota</taxon>
        <taxon>Fungi</taxon>
        <taxon>Dikarya</taxon>
        <taxon>Ascomycota</taxon>
        <taxon>Pezizomycotina</taxon>
        <taxon>Dothideomycetes</taxon>
        <taxon>Dothideomycetidae</taxon>
        <taxon>Dothideales</taxon>
        <taxon>Saccotheciaceae</taxon>
        <taxon>Aureobasidium</taxon>
    </lineage>
</organism>
<keyword evidence="1" id="KW-0472">Membrane</keyword>
<sequence>MVCSFSCVVQTALPRRTASTPSLATRRSMTCFLVLTLLAALAATSSPPLILPSALLKRPKRPRKRPIAVAVVKKTGSPLNAATLPSSIPVLFRLPLLIRPVPTSSPITQSVLLRSCLFSCASAARTISMPERWCSDECDNIDGGILHRIRMLVAILHMQNVESISCRIARCLLVWIYGY</sequence>
<proteinExistence type="predicted"/>
<evidence type="ECO:0000313" key="3">
    <source>
        <dbReference type="Proteomes" id="UP000310121"/>
    </source>
</evidence>